<feature type="compositionally biased region" description="Low complexity" evidence="1">
    <location>
        <begin position="281"/>
        <end position="294"/>
    </location>
</feature>
<organism evidence="2 3">
    <name type="scientific">Galerina marginata (strain CBS 339.88)</name>
    <dbReference type="NCBI Taxonomy" id="685588"/>
    <lineage>
        <taxon>Eukaryota</taxon>
        <taxon>Fungi</taxon>
        <taxon>Dikarya</taxon>
        <taxon>Basidiomycota</taxon>
        <taxon>Agaricomycotina</taxon>
        <taxon>Agaricomycetes</taxon>
        <taxon>Agaricomycetidae</taxon>
        <taxon>Agaricales</taxon>
        <taxon>Agaricineae</taxon>
        <taxon>Strophariaceae</taxon>
        <taxon>Galerina</taxon>
    </lineage>
</organism>
<protein>
    <submittedName>
        <fullName evidence="2">Uncharacterized protein</fullName>
    </submittedName>
</protein>
<gene>
    <name evidence="2" type="ORF">GALMADRAFT_765704</name>
</gene>
<name>A0A067SQ57_GALM3</name>
<sequence length="378" mass="42155">MSKLVNNYEAKLKLEESTESPWFRDTAGLIDFFEPNYLIAALTKKPQTLGALIFGTEEWSRLRATIPAEMLDLATMDPVSDDPLTVMFRERGLLSSTTHLPVYDTLFEQIDHRKYIPHKTYTYRSAKQIWSVVRAFPENSWVSDGYYPRHALERITGTTRQKMLFKHIVKNTNSVAVGPLEYCGNGVIVRSSHRVKLVSAVPKRREDIIAEAALARVGHTGADEEEEDINDPPPPDVMEEDSGAEDGDTDILLGSSNASFEDVSSSDESNLPLSLPPSEPPSGSSSDNNPVDSSDFFDEDLSANSSDTDFTRPPRKKKKTHLTADREMVLVGSSSGTNAGPDSENHRQRRNRTAVNYARPRRKYTKSSSNSRIEADNA</sequence>
<reference evidence="3" key="1">
    <citation type="journal article" date="2014" name="Proc. Natl. Acad. Sci. U.S.A.">
        <title>Extensive sampling of basidiomycete genomes demonstrates inadequacy of the white-rot/brown-rot paradigm for wood decay fungi.</title>
        <authorList>
            <person name="Riley R."/>
            <person name="Salamov A.A."/>
            <person name="Brown D.W."/>
            <person name="Nagy L.G."/>
            <person name="Floudas D."/>
            <person name="Held B.W."/>
            <person name="Levasseur A."/>
            <person name="Lombard V."/>
            <person name="Morin E."/>
            <person name="Otillar R."/>
            <person name="Lindquist E.A."/>
            <person name="Sun H."/>
            <person name="LaButti K.M."/>
            <person name="Schmutz J."/>
            <person name="Jabbour D."/>
            <person name="Luo H."/>
            <person name="Baker S.E."/>
            <person name="Pisabarro A.G."/>
            <person name="Walton J.D."/>
            <person name="Blanchette R.A."/>
            <person name="Henrissat B."/>
            <person name="Martin F."/>
            <person name="Cullen D."/>
            <person name="Hibbett D.S."/>
            <person name="Grigoriev I.V."/>
        </authorList>
    </citation>
    <scope>NUCLEOTIDE SEQUENCE [LARGE SCALE GENOMIC DNA]</scope>
    <source>
        <strain evidence="3">CBS 339.88</strain>
    </source>
</reference>
<accession>A0A067SQ57</accession>
<dbReference type="HOGENOM" id="CLU_731669_0_0_1"/>
<evidence type="ECO:0000256" key="1">
    <source>
        <dbReference type="SAM" id="MobiDB-lite"/>
    </source>
</evidence>
<feature type="region of interest" description="Disordered" evidence="1">
    <location>
        <begin position="216"/>
        <end position="378"/>
    </location>
</feature>
<dbReference type="EMBL" id="KL142389">
    <property type="protein sequence ID" value="KDR72182.1"/>
    <property type="molecule type" value="Genomic_DNA"/>
</dbReference>
<dbReference type="Proteomes" id="UP000027222">
    <property type="component" value="Unassembled WGS sequence"/>
</dbReference>
<dbReference type="AlphaFoldDB" id="A0A067SQ57"/>
<proteinExistence type="predicted"/>
<dbReference type="OrthoDB" id="3268838at2759"/>
<dbReference type="STRING" id="685588.A0A067SQ57"/>
<feature type="compositionally biased region" description="Acidic residues" evidence="1">
    <location>
        <begin position="237"/>
        <end position="249"/>
    </location>
</feature>
<keyword evidence="3" id="KW-1185">Reference proteome</keyword>
<evidence type="ECO:0000313" key="3">
    <source>
        <dbReference type="Proteomes" id="UP000027222"/>
    </source>
</evidence>
<evidence type="ECO:0000313" key="2">
    <source>
        <dbReference type="EMBL" id="KDR72182.1"/>
    </source>
</evidence>